<evidence type="ECO:0000313" key="2">
    <source>
        <dbReference type="Proteomes" id="UP001203069"/>
    </source>
</evidence>
<comment type="caution">
    <text evidence="1">The sequence shown here is derived from an EMBL/GenBank/DDBJ whole genome shotgun (WGS) entry which is preliminary data.</text>
</comment>
<dbReference type="RefSeq" id="WP_249243277.1">
    <property type="nucleotide sequence ID" value="NZ_JAKPBZ010000096.1"/>
</dbReference>
<evidence type="ECO:0000313" key="1">
    <source>
        <dbReference type="EMBL" id="MCL2891257.1"/>
    </source>
</evidence>
<keyword evidence="2" id="KW-1185">Reference proteome</keyword>
<dbReference type="EMBL" id="JAKPBZ010000096">
    <property type="protein sequence ID" value="MCL2891257.1"/>
    <property type="molecule type" value="Genomic_DNA"/>
</dbReference>
<name>A0ABT0MNM7_9GAMM</name>
<organism evidence="1 2">
    <name type="scientific">Brenneria tiliae</name>
    <dbReference type="NCBI Taxonomy" id="2914984"/>
    <lineage>
        <taxon>Bacteria</taxon>
        <taxon>Pseudomonadati</taxon>
        <taxon>Pseudomonadota</taxon>
        <taxon>Gammaproteobacteria</taxon>
        <taxon>Enterobacterales</taxon>
        <taxon>Pectobacteriaceae</taxon>
        <taxon>Brenneria</taxon>
    </lineage>
</organism>
<protein>
    <submittedName>
        <fullName evidence="1">Uncharacterized protein</fullName>
    </submittedName>
</protein>
<dbReference type="Proteomes" id="UP001203069">
    <property type="component" value="Unassembled WGS sequence"/>
</dbReference>
<gene>
    <name evidence="1" type="ORF">MFP26_00775</name>
</gene>
<proteinExistence type="predicted"/>
<accession>A0ABT0MNM7</accession>
<sequence>MRFELNRQIIDELISLINDDSIVKKLRRSIGLGEIKVKDVYPNKKYELELSEDEIEIVLNDLSDAISNLGVGSDGDINSYGYRIEELIDIFNDC</sequence>
<reference evidence="1 2" key="1">
    <citation type="submission" date="2022-02" db="EMBL/GenBank/DDBJ databases">
        <title>Description of Brenneria tiliae sp. nov. isolated from symptomatic Tilia x moltkei and Tilia x europaea trees in the UK.</title>
        <authorList>
            <person name="Kile H."/>
        </authorList>
    </citation>
    <scope>NUCLEOTIDE SEQUENCE [LARGE SCALE GENOMIC DNA]</scope>
    <source>
        <strain evidence="1 2">MC1SB4.1</strain>
    </source>
</reference>